<reference evidence="1" key="1">
    <citation type="submission" date="2022-10" db="EMBL/GenBank/DDBJ databases">
        <title>Genome Sequence of Xylaria curta.</title>
        <authorList>
            <person name="Buettner E."/>
        </authorList>
    </citation>
    <scope>NUCLEOTIDE SEQUENCE</scope>
    <source>
        <strain evidence="1">Babe10</strain>
    </source>
</reference>
<protein>
    <submittedName>
        <fullName evidence="1">Uncharacterized protein</fullName>
    </submittedName>
</protein>
<name>A0ACC1P5F7_9PEZI</name>
<evidence type="ECO:0000313" key="1">
    <source>
        <dbReference type="EMBL" id="KAJ2987178.1"/>
    </source>
</evidence>
<keyword evidence="2" id="KW-1185">Reference proteome</keyword>
<gene>
    <name evidence="1" type="ORF">NUW58_g4648</name>
</gene>
<evidence type="ECO:0000313" key="2">
    <source>
        <dbReference type="Proteomes" id="UP001143856"/>
    </source>
</evidence>
<dbReference type="EMBL" id="JAPDGR010000832">
    <property type="protein sequence ID" value="KAJ2987178.1"/>
    <property type="molecule type" value="Genomic_DNA"/>
</dbReference>
<accession>A0ACC1P5F7</accession>
<dbReference type="Proteomes" id="UP001143856">
    <property type="component" value="Unassembled WGS sequence"/>
</dbReference>
<sequence>MTTSFEAIPTVELSLADDPNTLPQLLGDLRHALVDVGFLYISNHGVPSHVIAELVSALPELFSLKEESKRAVALENSPHFLGYSGVGSENTGGSVDLREQFEFATELTATWRAGLPLYERLRGPNQWPNGDAKLRAVIEGIHIRADATGGTFQPFLSDQHRLKLVHYPESGTSSSNQGVGPHKDSSGWWTFLLQASPPEVRGLQVLNKAGLWVDVPVVPGTLVVNIGQAFEVVTGGGVRRDLTKAEAVGALKAHFTGMRGGESTEGSQIDSAFLRGKYDTWGESQLRTKVRSHRQNGKKYYSEFAASIEARANGGPGSPYHNTTAEESASPVDENRSDIESISKQIC</sequence>
<proteinExistence type="predicted"/>
<organism evidence="1 2">
    <name type="scientific">Xylaria curta</name>
    <dbReference type="NCBI Taxonomy" id="42375"/>
    <lineage>
        <taxon>Eukaryota</taxon>
        <taxon>Fungi</taxon>
        <taxon>Dikarya</taxon>
        <taxon>Ascomycota</taxon>
        <taxon>Pezizomycotina</taxon>
        <taxon>Sordariomycetes</taxon>
        <taxon>Xylariomycetidae</taxon>
        <taxon>Xylariales</taxon>
        <taxon>Xylariaceae</taxon>
        <taxon>Xylaria</taxon>
    </lineage>
</organism>
<comment type="caution">
    <text evidence="1">The sequence shown here is derived from an EMBL/GenBank/DDBJ whole genome shotgun (WGS) entry which is preliminary data.</text>
</comment>